<protein>
    <submittedName>
        <fullName evidence="1">Uncharacterized protein</fullName>
    </submittedName>
</protein>
<evidence type="ECO:0000313" key="2">
    <source>
        <dbReference type="Proteomes" id="UP000075683"/>
    </source>
</evidence>
<organism evidence="1 2">
    <name type="scientific">Caldibacillus debilis</name>
    <dbReference type="NCBI Taxonomy" id="301148"/>
    <lineage>
        <taxon>Bacteria</taxon>
        <taxon>Bacillati</taxon>
        <taxon>Bacillota</taxon>
        <taxon>Bacilli</taxon>
        <taxon>Bacillales</taxon>
        <taxon>Bacillaceae</taxon>
        <taxon>Caldibacillus</taxon>
    </lineage>
</organism>
<evidence type="ECO:0000313" key="1">
    <source>
        <dbReference type="EMBL" id="KYD19998.1"/>
    </source>
</evidence>
<proteinExistence type="predicted"/>
<name>A0A150M637_9BACI</name>
<dbReference type="Proteomes" id="UP000075683">
    <property type="component" value="Unassembled WGS sequence"/>
</dbReference>
<comment type="caution">
    <text evidence="1">The sequence shown here is derived from an EMBL/GenBank/DDBJ whole genome shotgun (WGS) entry which is preliminary data.</text>
</comment>
<gene>
    <name evidence="1" type="ORF">B4135_0897</name>
</gene>
<reference evidence="1 2" key="1">
    <citation type="submission" date="2016-01" db="EMBL/GenBank/DDBJ databases">
        <title>Draft Genome Sequences of Seven Thermophilic Sporeformers Isolated from Foods.</title>
        <authorList>
            <person name="Berendsen E.M."/>
            <person name="Wells-Bennik M.H."/>
            <person name="Krawcyk A.O."/>
            <person name="De Jong A."/>
            <person name="Holsappel S."/>
            <person name="Eijlander R.T."/>
            <person name="Kuipers O.P."/>
        </authorList>
    </citation>
    <scope>NUCLEOTIDE SEQUENCE [LARGE SCALE GENOMIC DNA]</scope>
    <source>
        <strain evidence="1 2">B4135</strain>
    </source>
</reference>
<sequence length="38" mass="4463">MMPIERKNCDQMAAAIPGCHPQRLLNLLVDQKLFEFYK</sequence>
<accession>A0A150M637</accession>
<dbReference type="EMBL" id="LQYT01000037">
    <property type="protein sequence ID" value="KYD19998.1"/>
    <property type="molecule type" value="Genomic_DNA"/>
</dbReference>
<dbReference type="AlphaFoldDB" id="A0A150M637"/>